<gene>
    <name evidence="2" type="ORF">GIY56_14265</name>
</gene>
<dbReference type="Pfam" id="PF10099">
    <property type="entry name" value="RskA_C"/>
    <property type="match status" value="1"/>
</dbReference>
<keyword evidence="3" id="KW-1185">Reference proteome</keyword>
<evidence type="ECO:0000313" key="3">
    <source>
        <dbReference type="Proteomes" id="UP000481417"/>
    </source>
</evidence>
<dbReference type="InterPro" id="IPR018764">
    <property type="entry name" value="RskA_C"/>
</dbReference>
<accession>A0A6L6HSQ5</accession>
<dbReference type="GO" id="GO:0005886">
    <property type="term" value="C:plasma membrane"/>
    <property type="evidence" value="ECO:0007669"/>
    <property type="project" value="InterPro"/>
</dbReference>
<dbReference type="EMBL" id="WMBT01000010">
    <property type="protein sequence ID" value="MTE01449.1"/>
    <property type="molecule type" value="Genomic_DNA"/>
</dbReference>
<comment type="caution">
    <text evidence="2">The sequence shown here is derived from an EMBL/GenBank/DDBJ whole genome shotgun (WGS) entry which is preliminary data.</text>
</comment>
<dbReference type="RefSeq" id="WP_154765530.1">
    <property type="nucleotide sequence ID" value="NZ_WMBT01000010.1"/>
</dbReference>
<feature type="domain" description="Anti-sigma K factor RskA C-terminal" evidence="1">
    <location>
        <begin position="104"/>
        <end position="224"/>
    </location>
</feature>
<name>A0A6L6HSQ5_9RHOB</name>
<sequence>MSRDDLDARADAFVLGLLDERTEAELDAALSGDRAWAAAVGRARDRLLPLDMTAAELPGAAGLWDAIAPKLERAEPSARAEPLAAPLPANDPRPPVRWAPAGIAAAIGILAGAVLGGSWFVPDPVVIAVLVDGAGTPTAVIEDFGASDARIRFVGSIAVPEGRQMQVWTLPSAETGPVSLGLLMDATGADLDPPRLPPPADGQLYEITLEPVGGSPTGRPTGAILAKGLAARQDGI</sequence>
<organism evidence="2 3">
    <name type="scientific">Paracoccus lichenicola</name>
    <dbReference type="NCBI Taxonomy" id="2665644"/>
    <lineage>
        <taxon>Bacteria</taxon>
        <taxon>Pseudomonadati</taxon>
        <taxon>Pseudomonadota</taxon>
        <taxon>Alphaproteobacteria</taxon>
        <taxon>Rhodobacterales</taxon>
        <taxon>Paracoccaceae</taxon>
        <taxon>Paracoccus</taxon>
    </lineage>
</organism>
<reference evidence="2 3" key="1">
    <citation type="submission" date="2019-11" db="EMBL/GenBank/DDBJ databases">
        <authorList>
            <person name="Lang L."/>
        </authorList>
    </citation>
    <scope>NUCLEOTIDE SEQUENCE [LARGE SCALE GENOMIC DNA]</scope>
    <source>
        <strain evidence="2 3">YIM 132242</strain>
    </source>
</reference>
<protein>
    <submittedName>
        <fullName evidence="2">Anti-sigma factor</fullName>
    </submittedName>
</protein>
<evidence type="ECO:0000259" key="1">
    <source>
        <dbReference type="Pfam" id="PF10099"/>
    </source>
</evidence>
<proteinExistence type="predicted"/>
<evidence type="ECO:0000313" key="2">
    <source>
        <dbReference type="EMBL" id="MTE01449.1"/>
    </source>
</evidence>
<dbReference type="Proteomes" id="UP000481417">
    <property type="component" value="Unassembled WGS sequence"/>
</dbReference>
<dbReference type="AlphaFoldDB" id="A0A6L6HSQ5"/>